<gene>
    <name evidence="2" type="ORF">EIP91_007712</name>
</gene>
<dbReference type="EMBL" id="RWJN01000418">
    <property type="protein sequence ID" value="TCD61920.1"/>
    <property type="molecule type" value="Genomic_DNA"/>
</dbReference>
<evidence type="ECO:0000256" key="1">
    <source>
        <dbReference type="SAM" id="MobiDB-lite"/>
    </source>
</evidence>
<reference evidence="2 3" key="1">
    <citation type="submission" date="2018-11" db="EMBL/GenBank/DDBJ databases">
        <title>Genome assembly of Steccherinum ochraceum LE-BIN_3174, the white-rot fungus of the Steccherinaceae family (The Residual Polyporoid clade, Polyporales, Basidiomycota).</title>
        <authorList>
            <person name="Fedorova T.V."/>
            <person name="Glazunova O.A."/>
            <person name="Landesman E.O."/>
            <person name="Moiseenko K.V."/>
            <person name="Psurtseva N.V."/>
            <person name="Savinova O.S."/>
            <person name="Shakhova N.V."/>
            <person name="Tyazhelova T.V."/>
            <person name="Vasina D.V."/>
        </authorList>
    </citation>
    <scope>NUCLEOTIDE SEQUENCE [LARGE SCALE GENOMIC DNA]</scope>
    <source>
        <strain evidence="2 3">LE-BIN_3174</strain>
    </source>
</reference>
<name>A0A4R0R3U8_9APHY</name>
<comment type="caution">
    <text evidence="2">The sequence shown here is derived from an EMBL/GenBank/DDBJ whole genome shotgun (WGS) entry which is preliminary data.</text>
</comment>
<protein>
    <submittedName>
        <fullName evidence="2">Uncharacterized protein</fullName>
    </submittedName>
</protein>
<dbReference type="AlphaFoldDB" id="A0A4R0R3U8"/>
<feature type="compositionally biased region" description="Low complexity" evidence="1">
    <location>
        <begin position="15"/>
        <end position="29"/>
    </location>
</feature>
<feature type="compositionally biased region" description="Basic and acidic residues" evidence="1">
    <location>
        <begin position="49"/>
        <end position="59"/>
    </location>
</feature>
<accession>A0A4R0R3U8</accession>
<evidence type="ECO:0000313" key="2">
    <source>
        <dbReference type="EMBL" id="TCD61920.1"/>
    </source>
</evidence>
<organism evidence="2 3">
    <name type="scientific">Steccherinum ochraceum</name>
    <dbReference type="NCBI Taxonomy" id="92696"/>
    <lineage>
        <taxon>Eukaryota</taxon>
        <taxon>Fungi</taxon>
        <taxon>Dikarya</taxon>
        <taxon>Basidiomycota</taxon>
        <taxon>Agaricomycotina</taxon>
        <taxon>Agaricomycetes</taxon>
        <taxon>Polyporales</taxon>
        <taxon>Steccherinaceae</taxon>
        <taxon>Steccherinum</taxon>
    </lineage>
</organism>
<keyword evidence="3" id="KW-1185">Reference proteome</keyword>
<feature type="region of interest" description="Disordered" evidence="1">
    <location>
        <begin position="1"/>
        <end position="59"/>
    </location>
</feature>
<feature type="compositionally biased region" description="Basic residues" evidence="1">
    <location>
        <begin position="30"/>
        <end position="42"/>
    </location>
</feature>
<proteinExistence type="predicted"/>
<sequence length="59" mass="6321">MLQKWKVEYTPPTPDTSLDPSTTVTPSSPARKKRGGGGRKRAGPSGGAEHARPEDYIQA</sequence>
<evidence type="ECO:0000313" key="3">
    <source>
        <dbReference type="Proteomes" id="UP000292702"/>
    </source>
</evidence>
<dbReference type="Proteomes" id="UP000292702">
    <property type="component" value="Unassembled WGS sequence"/>
</dbReference>